<feature type="compositionally biased region" description="Low complexity" evidence="7">
    <location>
        <begin position="331"/>
        <end position="348"/>
    </location>
</feature>
<dbReference type="InterPro" id="IPR036960">
    <property type="entry name" value="T-box_sf"/>
</dbReference>
<dbReference type="Pfam" id="PF00907">
    <property type="entry name" value="T-box"/>
    <property type="match status" value="1"/>
</dbReference>
<dbReference type="AlphaFoldDB" id="W5MHQ7"/>
<dbReference type="PRINTS" id="PR00937">
    <property type="entry name" value="TBOX"/>
</dbReference>
<dbReference type="Bgee" id="ENSLOCG00000006550">
    <property type="expression patterns" value="Expressed in ovary and 2 other cell types or tissues"/>
</dbReference>
<dbReference type="GO" id="GO:0005634">
    <property type="term" value="C:nucleus"/>
    <property type="evidence" value="ECO:0000318"/>
    <property type="project" value="GO_Central"/>
</dbReference>
<sequence length="475" mass="53313">MQPARDLKPNFSIPVPSTAAGSDSYLQSNVRMSLEDSDLWKSFHELGTEMIITKPGRRMFPHCKITLSGLLPYAKYIILVDMVPVDGFRYKWNKDRWEVAGKAEPQPPCRTYLHPDSPAPGSHWMKQPVSFLKLKLTNNTLDQHGHIILHSMHRYQPRFHVVQADDLFSVRWSVFQTFTFPETIFTAVTAYQNGKITKLKIDHNPFAKGFREQGTNTKRRMLKSQMCPEKDAKKANAIKQEDEQENLQAEFRGSFYESYEEDHASLPKPKDEKSVKEGRCSPWGADPDPSQSLRTDSPLGSDTREIYNTEQLVPAPASYQLYSKFQDFGKSPSSSTSAASSSRSGRPSFESRASDVATVPDQDTNKPSALEMPSSSCPPSLPPGPPTHQDYAGVLNVAVASPQTKTGVIGHIYNPYTTEQALGQWNGPPHGQYGSSAYPSHHLPSDYSAQSMHHGYHHGNVPDWSQYPLFSYSCW</sequence>
<dbReference type="PANTHER" id="PTHR11267:SF204">
    <property type="entry name" value="SPADETAIL"/>
    <property type="match status" value="1"/>
</dbReference>
<dbReference type="Ensembl" id="ENSLOCT00000007926.1">
    <property type="protein sequence ID" value="ENSLOCP00000007916.1"/>
    <property type="gene ID" value="ENSLOCG00000006550.1"/>
</dbReference>
<dbReference type="InterPro" id="IPR018186">
    <property type="entry name" value="TF_T-box_CS"/>
</dbReference>
<comment type="caution">
    <text evidence="6">Lacks conserved residue(s) required for the propagation of feature annotation.</text>
</comment>
<dbReference type="SUPFAM" id="SSF49417">
    <property type="entry name" value="p53-like transcription factors"/>
    <property type="match status" value="1"/>
</dbReference>
<evidence type="ECO:0000256" key="7">
    <source>
        <dbReference type="SAM" id="MobiDB-lite"/>
    </source>
</evidence>
<keyword evidence="4" id="KW-0804">Transcription</keyword>
<evidence type="ECO:0000313" key="10">
    <source>
        <dbReference type="Proteomes" id="UP000018468"/>
    </source>
</evidence>
<dbReference type="GO" id="GO:0045893">
    <property type="term" value="P:positive regulation of DNA-templated transcription"/>
    <property type="evidence" value="ECO:0007669"/>
    <property type="project" value="InterPro"/>
</dbReference>
<feature type="region of interest" description="Disordered" evidence="7">
    <location>
        <begin position="209"/>
        <end position="244"/>
    </location>
</feature>
<dbReference type="STRING" id="7918.ENSLOCP00000007916"/>
<dbReference type="GO" id="GO:0000785">
    <property type="term" value="C:chromatin"/>
    <property type="evidence" value="ECO:0000318"/>
    <property type="project" value="GO_Central"/>
</dbReference>
<evidence type="ECO:0000256" key="3">
    <source>
        <dbReference type="ARBA" id="ARBA00023125"/>
    </source>
</evidence>
<dbReference type="PROSITE" id="PS01264">
    <property type="entry name" value="TBOX_2"/>
    <property type="match status" value="1"/>
</dbReference>
<evidence type="ECO:0000256" key="5">
    <source>
        <dbReference type="ARBA" id="ARBA00023242"/>
    </source>
</evidence>
<evidence type="ECO:0000313" key="9">
    <source>
        <dbReference type="Ensembl" id="ENSLOCP00000007916.1"/>
    </source>
</evidence>
<feature type="domain" description="T-box" evidence="8">
    <location>
        <begin position="34"/>
        <end position="212"/>
    </location>
</feature>
<dbReference type="GO" id="GO:0003007">
    <property type="term" value="P:heart morphogenesis"/>
    <property type="evidence" value="ECO:0000318"/>
    <property type="project" value="GO_Central"/>
</dbReference>
<dbReference type="GeneTree" id="ENSGT00940000164254"/>
<keyword evidence="5 6" id="KW-0539">Nucleus</keyword>
<evidence type="ECO:0000256" key="4">
    <source>
        <dbReference type="ARBA" id="ARBA00023163"/>
    </source>
</evidence>
<name>W5MHQ7_LEPOC</name>
<dbReference type="InterPro" id="IPR008967">
    <property type="entry name" value="p53-like_TF_DNA-bd_sf"/>
</dbReference>
<keyword evidence="10" id="KW-1185">Reference proteome</keyword>
<dbReference type="OrthoDB" id="7442607at2759"/>
<dbReference type="InParanoid" id="W5MHQ7"/>
<evidence type="ECO:0000256" key="1">
    <source>
        <dbReference type="ARBA" id="ARBA00004123"/>
    </source>
</evidence>
<evidence type="ECO:0000256" key="6">
    <source>
        <dbReference type="PROSITE-ProRule" id="PRU00201"/>
    </source>
</evidence>
<comment type="subcellular location">
    <subcellularLocation>
        <location evidence="1 6">Nucleus</location>
    </subcellularLocation>
</comment>
<dbReference type="HOGENOM" id="CLU_049545_0_0_1"/>
<feature type="compositionally biased region" description="Basic and acidic residues" evidence="7">
    <location>
        <begin position="261"/>
        <end position="279"/>
    </location>
</feature>
<dbReference type="GO" id="GO:0000978">
    <property type="term" value="F:RNA polymerase II cis-regulatory region sequence-specific DNA binding"/>
    <property type="evidence" value="ECO:0000318"/>
    <property type="project" value="GO_Central"/>
</dbReference>
<keyword evidence="2" id="KW-0805">Transcription regulation</keyword>
<dbReference type="GO" id="GO:0006357">
    <property type="term" value="P:regulation of transcription by RNA polymerase II"/>
    <property type="evidence" value="ECO:0000318"/>
    <property type="project" value="GO_Central"/>
</dbReference>
<dbReference type="InterPro" id="IPR001699">
    <property type="entry name" value="TF_T-box"/>
</dbReference>
<dbReference type="FunFam" id="2.60.40.820:FF:000007">
    <property type="entry name" value="T-box transcription factor"/>
    <property type="match status" value="1"/>
</dbReference>
<dbReference type="CDD" id="cd20197">
    <property type="entry name" value="T-box_VegT-like"/>
    <property type="match status" value="1"/>
</dbReference>
<accession>W5MHQ7</accession>
<evidence type="ECO:0000259" key="8">
    <source>
        <dbReference type="PROSITE" id="PS50252"/>
    </source>
</evidence>
<evidence type="ECO:0000256" key="2">
    <source>
        <dbReference type="ARBA" id="ARBA00023015"/>
    </source>
</evidence>
<dbReference type="Proteomes" id="UP000018468">
    <property type="component" value="Linkage group LG20"/>
</dbReference>
<dbReference type="EMBL" id="AHAT01005174">
    <property type="status" value="NOT_ANNOTATED_CDS"/>
    <property type="molecule type" value="Genomic_DNA"/>
</dbReference>
<reference evidence="9" key="2">
    <citation type="submission" date="2025-08" db="UniProtKB">
        <authorList>
            <consortium name="Ensembl"/>
        </authorList>
    </citation>
    <scope>IDENTIFICATION</scope>
</reference>
<dbReference type="PROSITE" id="PS50252">
    <property type="entry name" value="TBOX_3"/>
    <property type="match status" value="1"/>
</dbReference>
<feature type="region of interest" description="Disordered" evidence="7">
    <location>
        <begin position="328"/>
        <end position="390"/>
    </location>
</feature>
<dbReference type="InterPro" id="IPR046360">
    <property type="entry name" value="T-box_DNA-bd"/>
</dbReference>
<feature type="region of interest" description="Disordered" evidence="7">
    <location>
        <begin position="258"/>
        <end position="302"/>
    </location>
</feature>
<dbReference type="eggNOG" id="KOG3585">
    <property type="taxonomic scope" value="Eukaryota"/>
</dbReference>
<dbReference type="PANTHER" id="PTHR11267">
    <property type="entry name" value="T-BOX PROTEIN-RELATED"/>
    <property type="match status" value="1"/>
</dbReference>
<feature type="compositionally biased region" description="Polar residues" evidence="7">
    <location>
        <begin position="289"/>
        <end position="301"/>
    </location>
</feature>
<reference evidence="9" key="3">
    <citation type="submission" date="2025-09" db="UniProtKB">
        <authorList>
            <consortium name="Ensembl"/>
        </authorList>
    </citation>
    <scope>IDENTIFICATION</scope>
</reference>
<dbReference type="Gene3D" id="2.60.40.820">
    <property type="entry name" value="Transcription factor, T-box"/>
    <property type="match status" value="1"/>
</dbReference>
<reference evidence="10" key="1">
    <citation type="submission" date="2011-12" db="EMBL/GenBank/DDBJ databases">
        <title>The Draft Genome of Lepisosteus oculatus.</title>
        <authorList>
            <consortium name="The Broad Institute Genome Assembly &amp; Analysis Group"/>
            <consortium name="Computational R&amp;D Group"/>
            <consortium name="and Sequencing Platform"/>
            <person name="Di Palma F."/>
            <person name="Alfoldi J."/>
            <person name="Johnson J."/>
            <person name="Berlin A."/>
            <person name="Gnerre S."/>
            <person name="Jaffe D."/>
            <person name="MacCallum I."/>
            <person name="Young S."/>
            <person name="Walker B.J."/>
            <person name="Lander E.S."/>
            <person name="Lindblad-Toh K."/>
        </authorList>
    </citation>
    <scope>NUCLEOTIDE SEQUENCE [LARGE SCALE GENOMIC DNA]</scope>
</reference>
<dbReference type="PROSITE" id="PS01283">
    <property type="entry name" value="TBOX_1"/>
    <property type="match status" value="1"/>
</dbReference>
<dbReference type="GO" id="GO:0001708">
    <property type="term" value="P:cell fate specification"/>
    <property type="evidence" value="ECO:0000318"/>
    <property type="project" value="GO_Central"/>
</dbReference>
<dbReference type="KEGG" id="loc:102690906"/>
<dbReference type="GO" id="GO:0000981">
    <property type="term" value="F:DNA-binding transcription factor activity, RNA polymerase II-specific"/>
    <property type="evidence" value="ECO:0000318"/>
    <property type="project" value="GO_Central"/>
</dbReference>
<organism evidence="9 10">
    <name type="scientific">Lepisosteus oculatus</name>
    <name type="common">Spotted gar</name>
    <dbReference type="NCBI Taxonomy" id="7918"/>
    <lineage>
        <taxon>Eukaryota</taxon>
        <taxon>Metazoa</taxon>
        <taxon>Chordata</taxon>
        <taxon>Craniata</taxon>
        <taxon>Vertebrata</taxon>
        <taxon>Euteleostomi</taxon>
        <taxon>Actinopterygii</taxon>
        <taxon>Neopterygii</taxon>
        <taxon>Holostei</taxon>
        <taxon>Semionotiformes</taxon>
        <taxon>Lepisosteidae</taxon>
        <taxon>Lepisosteus</taxon>
    </lineage>
</organism>
<dbReference type="GO" id="GO:0007389">
    <property type="term" value="P:pattern specification process"/>
    <property type="evidence" value="ECO:0000318"/>
    <property type="project" value="GO_Central"/>
</dbReference>
<dbReference type="SMART" id="SM00425">
    <property type="entry name" value="TBOX"/>
    <property type="match status" value="1"/>
</dbReference>
<protein>
    <submittedName>
        <fullName evidence="9">T-box transcription factor 16</fullName>
    </submittedName>
</protein>
<keyword evidence="3 6" id="KW-0238">DNA-binding</keyword>
<proteinExistence type="predicted"/>
<dbReference type="OMA" id="AFSTEYN"/>